<gene>
    <name evidence="7" type="ORF">GALMADRAFT_242419</name>
</gene>
<feature type="region of interest" description="Disordered" evidence="5">
    <location>
        <begin position="57"/>
        <end position="94"/>
    </location>
</feature>
<evidence type="ECO:0000313" key="8">
    <source>
        <dbReference type="Proteomes" id="UP000027222"/>
    </source>
</evidence>
<evidence type="ECO:0000259" key="6">
    <source>
        <dbReference type="Pfam" id="PF04828"/>
    </source>
</evidence>
<keyword evidence="8" id="KW-1185">Reference proteome</keyword>
<dbReference type="Pfam" id="PF04828">
    <property type="entry name" value="GFA"/>
    <property type="match status" value="1"/>
</dbReference>
<sequence>MTTYVNGGCHCDLNTFRVAFDTASLPISEYLCHCNTCRHSSGQLAVHQVSISGVPLTRIPKSSSRSPSPSPRGSEYGYHDESGHRNGGGNRNGHGAALLAPPSIQITYPEIPFHLGDLTSYRTSPDVTRYFCTSCSAHLFCVDHIAPGEDAWAVAAGALERTEGIVKIGYHIWVGDTLDGGLAEQLRAIDGVQLTRYKESKGSEELPVGWVAQSILDLRKGGAETGSANEEQLQAHCHCGAVTFAITRPSDASREPTSAYPDLLCPYDVSHLSKIANSQDEKWWLRPPHSVTPTKYLAGHCMCRSCRLNSGFEVQSWAYIPLGNIVAPHTDVPICLEDESQRPSGLKQYISSPGKYREFCGTCGASAFWWQAGVPDLVSVSVGLFDENNDGARAERWLEWHKARVSFQEKALSRGMAKGLEDGLKLT</sequence>
<proteinExistence type="inferred from homology"/>
<dbReference type="GO" id="GO:0016846">
    <property type="term" value="F:carbon-sulfur lyase activity"/>
    <property type="evidence" value="ECO:0007669"/>
    <property type="project" value="InterPro"/>
</dbReference>
<dbReference type="PANTHER" id="PTHR33337:SF40">
    <property type="entry name" value="CENP-V_GFA DOMAIN-CONTAINING PROTEIN-RELATED"/>
    <property type="match status" value="1"/>
</dbReference>
<evidence type="ECO:0000256" key="1">
    <source>
        <dbReference type="ARBA" id="ARBA00005495"/>
    </source>
</evidence>
<dbReference type="GO" id="GO:0046872">
    <property type="term" value="F:metal ion binding"/>
    <property type="evidence" value="ECO:0007669"/>
    <property type="project" value="UniProtKB-KW"/>
</dbReference>
<comment type="similarity">
    <text evidence="1">Belongs to the Gfa family.</text>
</comment>
<feature type="domain" description="CENP-V/GFA" evidence="6">
    <location>
        <begin position="5"/>
        <end position="50"/>
    </location>
</feature>
<feature type="compositionally biased region" description="Low complexity" evidence="5">
    <location>
        <begin position="62"/>
        <end position="74"/>
    </location>
</feature>
<dbReference type="SUPFAM" id="SSF51316">
    <property type="entry name" value="Mss4-like"/>
    <property type="match status" value="3"/>
</dbReference>
<dbReference type="EMBL" id="KL142372">
    <property type="protein sequence ID" value="KDR80158.1"/>
    <property type="molecule type" value="Genomic_DNA"/>
</dbReference>
<reference evidence="8" key="1">
    <citation type="journal article" date="2014" name="Proc. Natl. Acad. Sci. U.S.A.">
        <title>Extensive sampling of basidiomycete genomes demonstrates inadequacy of the white-rot/brown-rot paradigm for wood decay fungi.</title>
        <authorList>
            <person name="Riley R."/>
            <person name="Salamov A.A."/>
            <person name="Brown D.W."/>
            <person name="Nagy L.G."/>
            <person name="Floudas D."/>
            <person name="Held B.W."/>
            <person name="Levasseur A."/>
            <person name="Lombard V."/>
            <person name="Morin E."/>
            <person name="Otillar R."/>
            <person name="Lindquist E.A."/>
            <person name="Sun H."/>
            <person name="LaButti K.M."/>
            <person name="Schmutz J."/>
            <person name="Jabbour D."/>
            <person name="Luo H."/>
            <person name="Baker S.E."/>
            <person name="Pisabarro A.G."/>
            <person name="Walton J.D."/>
            <person name="Blanchette R.A."/>
            <person name="Henrissat B."/>
            <person name="Martin F."/>
            <person name="Cullen D."/>
            <person name="Hibbett D.S."/>
            <person name="Grigoriev I.V."/>
        </authorList>
    </citation>
    <scope>NUCLEOTIDE SEQUENCE [LARGE SCALE GENOMIC DNA]</scope>
    <source>
        <strain evidence="8">CBS 339.88</strain>
    </source>
</reference>
<organism evidence="7 8">
    <name type="scientific">Galerina marginata (strain CBS 339.88)</name>
    <dbReference type="NCBI Taxonomy" id="685588"/>
    <lineage>
        <taxon>Eukaryota</taxon>
        <taxon>Fungi</taxon>
        <taxon>Dikarya</taxon>
        <taxon>Basidiomycota</taxon>
        <taxon>Agaricomycotina</taxon>
        <taxon>Agaricomycetes</taxon>
        <taxon>Agaricomycetidae</taxon>
        <taxon>Agaricales</taxon>
        <taxon>Agaricineae</taxon>
        <taxon>Strophariaceae</taxon>
        <taxon>Galerina</taxon>
    </lineage>
</organism>
<keyword evidence="4" id="KW-0456">Lyase</keyword>
<protein>
    <recommendedName>
        <fullName evidence="6">CENP-V/GFA domain-containing protein</fullName>
    </recommendedName>
</protein>
<dbReference type="InterPro" id="IPR006913">
    <property type="entry name" value="CENP-V/GFA"/>
</dbReference>
<dbReference type="Gene3D" id="2.170.150.70">
    <property type="match status" value="1"/>
</dbReference>
<evidence type="ECO:0000256" key="3">
    <source>
        <dbReference type="ARBA" id="ARBA00022833"/>
    </source>
</evidence>
<name>A0A067TMG6_GALM3</name>
<keyword evidence="3" id="KW-0862">Zinc</keyword>
<evidence type="ECO:0000313" key="7">
    <source>
        <dbReference type="EMBL" id="KDR80158.1"/>
    </source>
</evidence>
<dbReference type="Proteomes" id="UP000027222">
    <property type="component" value="Unassembled WGS sequence"/>
</dbReference>
<evidence type="ECO:0000256" key="2">
    <source>
        <dbReference type="ARBA" id="ARBA00022723"/>
    </source>
</evidence>
<accession>A0A067TMG6</accession>
<keyword evidence="2" id="KW-0479">Metal-binding</keyword>
<dbReference type="Gene3D" id="3.90.1590.10">
    <property type="entry name" value="glutathione-dependent formaldehyde- activating enzyme (gfa)"/>
    <property type="match status" value="2"/>
</dbReference>
<dbReference type="STRING" id="685588.A0A067TMG6"/>
<evidence type="ECO:0000256" key="4">
    <source>
        <dbReference type="ARBA" id="ARBA00023239"/>
    </source>
</evidence>
<dbReference type="PANTHER" id="PTHR33337">
    <property type="entry name" value="GFA DOMAIN-CONTAINING PROTEIN"/>
    <property type="match status" value="1"/>
</dbReference>
<dbReference type="InterPro" id="IPR011057">
    <property type="entry name" value="Mss4-like_sf"/>
</dbReference>
<dbReference type="OrthoDB" id="5422068at2759"/>
<dbReference type="HOGENOM" id="CLU_038839_0_0_1"/>
<evidence type="ECO:0000256" key="5">
    <source>
        <dbReference type="SAM" id="MobiDB-lite"/>
    </source>
</evidence>
<dbReference type="AlphaFoldDB" id="A0A067TMG6"/>